<keyword evidence="3" id="KW-0804">Transcription</keyword>
<keyword evidence="2" id="KW-0238">DNA-binding</keyword>
<keyword evidence="1" id="KW-0805">Transcription regulation</keyword>
<dbReference type="KEGG" id="fls:GLV81_10560"/>
<gene>
    <name evidence="5" type="ORF">GLV81_10560</name>
</gene>
<evidence type="ECO:0000256" key="3">
    <source>
        <dbReference type="ARBA" id="ARBA00023163"/>
    </source>
</evidence>
<feature type="domain" description="HTH arsR-type" evidence="4">
    <location>
        <begin position="21"/>
        <end position="115"/>
    </location>
</feature>
<dbReference type="CDD" id="cd00090">
    <property type="entry name" value="HTH_ARSR"/>
    <property type="match status" value="1"/>
</dbReference>
<dbReference type="InterPro" id="IPR001845">
    <property type="entry name" value="HTH_ArsR_DNA-bd_dom"/>
</dbReference>
<dbReference type="RefSeq" id="WP_157478837.1">
    <property type="nucleotide sequence ID" value="NZ_CP046566.1"/>
</dbReference>
<sequence>MASSNQHHLVLFPGTRKEVTVELLTLKKADLIIRALNHKLRLQIIRLLHDKEELTVTEIYVKLRLEQSVASQHLALLRRAGIVETRREGKFIFYSVSAARIEEIFKISKSLVGGR</sequence>
<dbReference type="AlphaFoldDB" id="A0A6I6G892"/>
<proteinExistence type="predicted"/>
<dbReference type="InterPro" id="IPR011991">
    <property type="entry name" value="ArsR-like_HTH"/>
</dbReference>
<evidence type="ECO:0000313" key="5">
    <source>
        <dbReference type="EMBL" id="QGW28484.1"/>
    </source>
</evidence>
<dbReference type="EMBL" id="CP046566">
    <property type="protein sequence ID" value="QGW28484.1"/>
    <property type="molecule type" value="Genomic_DNA"/>
</dbReference>
<name>A0A6I6G892_9BACT</name>
<dbReference type="GO" id="GO:0003700">
    <property type="term" value="F:DNA-binding transcription factor activity"/>
    <property type="evidence" value="ECO:0007669"/>
    <property type="project" value="InterPro"/>
</dbReference>
<dbReference type="NCBIfam" id="NF033788">
    <property type="entry name" value="HTH_metalloreg"/>
    <property type="match status" value="1"/>
</dbReference>
<dbReference type="PRINTS" id="PR00778">
    <property type="entry name" value="HTHARSR"/>
</dbReference>
<dbReference type="SUPFAM" id="SSF46785">
    <property type="entry name" value="Winged helix' DNA-binding domain"/>
    <property type="match status" value="1"/>
</dbReference>
<dbReference type="InterPro" id="IPR036390">
    <property type="entry name" value="WH_DNA-bd_sf"/>
</dbReference>
<evidence type="ECO:0000256" key="2">
    <source>
        <dbReference type="ARBA" id="ARBA00023125"/>
    </source>
</evidence>
<dbReference type="InterPro" id="IPR036388">
    <property type="entry name" value="WH-like_DNA-bd_sf"/>
</dbReference>
<dbReference type="SMART" id="SM00418">
    <property type="entry name" value="HTH_ARSR"/>
    <property type="match status" value="1"/>
</dbReference>
<dbReference type="InterPro" id="IPR051011">
    <property type="entry name" value="Metal_resp_trans_reg"/>
</dbReference>
<dbReference type="PANTHER" id="PTHR43132:SF2">
    <property type="entry name" value="ARSENICAL RESISTANCE OPERON REPRESSOR ARSR-RELATED"/>
    <property type="match status" value="1"/>
</dbReference>
<dbReference type="PANTHER" id="PTHR43132">
    <property type="entry name" value="ARSENICAL RESISTANCE OPERON REPRESSOR ARSR-RELATED"/>
    <property type="match status" value="1"/>
</dbReference>
<evidence type="ECO:0000259" key="4">
    <source>
        <dbReference type="PROSITE" id="PS50987"/>
    </source>
</evidence>
<organism evidence="5 6">
    <name type="scientific">Phnomibacter ginsenosidimutans</name>
    <dbReference type="NCBI Taxonomy" id="2676868"/>
    <lineage>
        <taxon>Bacteria</taxon>
        <taxon>Pseudomonadati</taxon>
        <taxon>Bacteroidota</taxon>
        <taxon>Chitinophagia</taxon>
        <taxon>Chitinophagales</taxon>
        <taxon>Chitinophagaceae</taxon>
        <taxon>Phnomibacter</taxon>
    </lineage>
</organism>
<dbReference type="GO" id="GO:0003677">
    <property type="term" value="F:DNA binding"/>
    <property type="evidence" value="ECO:0007669"/>
    <property type="project" value="UniProtKB-KW"/>
</dbReference>
<protein>
    <submittedName>
        <fullName evidence="5">Metalloregulator ArsR/SmtB family transcription factor</fullName>
    </submittedName>
</protein>
<evidence type="ECO:0000313" key="6">
    <source>
        <dbReference type="Proteomes" id="UP000426027"/>
    </source>
</evidence>
<accession>A0A6I6G892</accession>
<dbReference type="PROSITE" id="PS50987">
    <property type="entry name" value="HTH_ARSR_2"/>
    <property type="match status" value="1"/>
</dbReference>
<dbReference type="Proteomes" id="UP000426027">
    <property type="component" value="Chromosome"/>
</dbReference>
<reference evidence="5 6" key="1">
    <citation type="submission" date="2019-11" db="EMBL/GenBank/DDBJ databases">
        <authorList>
            <person name="Im W.T."/>
        </authorList>
    </citation>
    <scope>NUCLEOTIDE SEQUENCE [LARGE SCALE GENOMIC DNA]</scope>
    <source>
        <strain evidence="5 6">SB-02</strain>
    </source>
</reference>
<keyword evidence="6" id="KW-1185">Reference proteome</keyword>
<dbReference type="Gene3D" id="1.10.10.10">
    <property type="entry name" value="Winged helix-like DNA-binding domain superfamily/Winged helix DNA-binding domain"/>
    <property type="match status" value="1"/>
</dbReference>
<evidence type="ECO:0000256" key="1">
    <source>
        <dbReference type="ARBA" id="ARBA00023015"/>
    </source>
</evidence>
<dbReference type="Pfam" id="PF01022">
    <property type="entry name" value="HTH_5"/>
    <property type="match status" value="1"/>
</dbReference>